<feature type="transmembrane region" description="Helical" evidence="6">
    <location>
        <begin position="25"/>
        <end position="56"/>
    </location>
</feature>
<keyword evidence="2" id="KW-1003">Cell membrane</keyword>
<organism evidence="7 8">
    <name type="scientific">Goekera deserti</name>
    <dbReference type="NCBI Taxonomy" id="2497753"/>
    <lineage>
        <taxon>Bacteria</taxon>
        <taxon>Bacillati</taxon>
        <taxon>Actinomycetota</taxon>
        <taxon>Actinomycetes</taxon>
        <taxon>Geodermatophilales</taxon>
        <taxon>Geodermatophilaceae</taxon>
        <taxon>Goekera</taxon>
    </lineage>
</organism>
<feature type="transmembrane region" description="Helical" evidence="6">
    <location>
        <begin position="68"/>
        <end position="89"/>
    </location>
</feature>
<evidence type="ECO:0000256" key="6">
    <source>
        <dbReference type="SAM" id="Phobius"/>
    </source>
</evidence>
<dbReference type="CDD" id="cd16914">
    <property type="entry name" value="EcfT"/>
    <property type="match status" value="1"/>
</dbReference>
<dbReference type="NCBIfam" id="TIGR02454">
    <property type="entry name" value="ECF_T_CbiQ"/>
    <property type="match status" value="1"/>
</dbReference>
<dbReference type="PANTHER" id="PTHR43723:SF1">
    <property type="entry name" value="COBALT TRANSPORT PROTEIN CBIQ"/>
    <property type="match status" value="1"/>
</dbReference>
<dbReference type="Pfam" id="PF02361">
    <property type="entry name" value="CbiQ"/>
    <property type="match status" value="1"/>
</dbReference>
<evidence type="ECO:0000256" key="3">
    <source>
        <dbReference type="ARBA" id="ARBA00022692"/>
    </source>
</evidence>
<sequence>MTGLAVDDAAWASAWRSRSPGDKALLSLGLVLCALLLPVWPGSVLVGLTAVALALGPARVPARTFGRAVRLPLAFVAVGALTSVVQLGGGPGWAPDAAQRAGALVGHALAGGAAVLLLATTTPMSDLLPALRRLRVPAAVVEVASVTYRLLFVLLESLHTIREAQTARMGHSTVRRSFRSSGVLAAAVLTRSWDRARRLQDGLAGRGMVDGLRVLPEVLPSSRRFLAATVTGLTAIVVVSLTVGGAAG</sequence>
<proteinExistence type="predicted"/>
<feature type="transmembrane region" description="Helical" evidence="6">
    <location>
        <begin position="101"/>
        <end position="122"/>
    </location>
</feature>
<dbReference type="AlphaFoldDB" id="A0A7K3WI99"/>
<evidence type="ECO:0000256" key="5">
    <source>
        <dbReference type="ARBA" id="ARBA00023136"/>
    </source>
</evidence>
<dbReference type="RefSeq" id="WP_162392313.1">
    <property type="nucleotide sequence ID" value="NZ_JAABOZ010000001.1"/>
</dbReference>
<keyword evidence="4 6" id="KW-1133">Transmembrane helix</keyword>
<feature type="transmembrane region" description="Helical" evidence="6">
    <location>
        <begin position="225"/>
        <end position="247"/>
    </location>
</feature>
<keyword evidence="5 6" id="KW-0472">Membrane</keyword>
<evidence type="ECO:0000256" key="1">
    <source>
        <dbReference type="ARBA" id="ARBA00004651"/>
    </source>
</evidence>
<evidence type="ECO:0000313" key="7">
    <source>
        <dbReference type="EMBL" id="NEL56221.1"/>
    </source>
</evidence>
<protein>
    <submittedName>
        <fullName evidence="7">Cobalt ECF transporter T component CbiQ</fullName>
    </submittedName>
</protein>
<accession>A0A7K3WI99</accession>
<dbReference type="InterPro" id="IPR003339">
    <property type="entry name" value="ABC/ECF_trnsptr_transmembrane"/>
</dbReference>
<evidence type="ECO:0000313" key="8">
    <source>
        <dbReference type="Proteomes" id="UP000470470"/>
    </source>
</evidence>
<keyword evidence="3 6" id="KW-0812">Transmembrane</keyword>
<dbReference type="PANTHER" id="PTHR43723">
    <property type="entry name" value="COBALT TRANSPORT PROTEIN CBIQ"/>
    <property type="match status" value="1"/>
</dbReference>
<evidence type="ECO:0000256" key="2">
    <source>
        <dbReference type="ARBA" id="ARBA00022475"/>
    </source>
</evidence>
<name>A0A7K3WI99_9ACTN</name>
<dbReference type="EMBL" id="JAAGWK010000031">
    <property type="protein sequence ID" value="NEL56221.1"/>
    <property type="molecule type" value="Genomic_DNA"/>
</dbReference>
<evidence type="ECO:0000256" key="4">
    <source>
        <dbReference type="ARBA" id="ARBA00022989"/>
    </source>
</evidence>
<reference evidence="7 8" key="1">
    <citation type="submission" date="2020-02" db="EMBL/GenBank/DDBJ databases">
        <title>The whole genome sequence of CPCC 205119.</title>
        <authorList>
            <person name="Jiang Z."/>
        </authorList>
    </citation>
    <scope>NUCLEOTIDE SEQUENCE [LARGE SCALE GENOMIC DNA]</scope>
    <source>
        <strain evidence="7 8">CPCC 205119</strain>
    </source>
</reference>
<dbReference type="InterPro" id="IPR012809">
    <property type="entry name" value="ECF_CbiQ"/>
</dbReference>
<dbReference type="Proteomes" id="UP000470470">
    <property type="component" value="Unassembled WGS sequence"/>
</dbReference>
<keyword evidence="8" id="KW-1185">Reference proteome</keyword>
<comment type="subcellular location">
    <subcellularLocation>
        <location evidence="1">Cell membrane</location>
        <topology evidence="1">Multi-pass membrane protein</topology>
    </subcellularLocation>
</comment>
<comment type="caution">
    <text evidence="7">The sequence shown here is derived from an EMBL/GenBank/DDBJ whole genome shotgun (WGS) entry which is preliminary data.</text>
</comment>
<dbReference type="GO" id="GO:0006824">
    <property type="term" value="P:cobalt ion transport"/>
    <property type="evidence" value="ECO:0007669"/>
    <property type="project" value="InterPro"/>
</dbReference>
<gene>
    <name evidence="7" type="primary">cbiQ</name>
    <name evidence="7" type="ORF">G1H19_19795</name>
</gene>
<dbReference type="InterPro" id="IPR052770">
    <property type="entry name" value="Cobalt_transport_CbiQ"/>
</dbReference>
<dbReference type="GO" id="GO:0043190">
    <property type="term" value="C:ATP-binding cassette (ABC) transporter complex"/>
    <property type="evidence" value="ECO:0007669"/>
    <property type="project" value="InterPro"/>
</dbReference>